<proteinExistence type="predicted"/>
<evidence type="ECO:0000256" key="1">
    <source>
        <dbReference type="SAM" id="MobiDB-lite"/>
    </source>
</evidence>
<evidence type="ECO:0000313" key="2">
    <source>
        <dbReference type="EMBL" id="OYN80807.1"/>
    </source>
</evidence>
<keyword evidence="3" id="KW-1185">Reference proteome</keyword>
<sequence>MATRRKPQCIVREGFVTADATGGLAADTPYFSANSAATISVAGLNNSNSVTLNATDGDHAIGQRHGHQHAGRHSLTKAGF</sequence>
<dbReference type="AlphaFoldDB" id="A0A255DMX9"/>
<protein>
    <submittedName>
        <fullName evidence="2">Uncharacterized protein</fullName>
    </submittedName>
</protein>
<gene>
    <name evidence="2" type="ORF">CG716_08130</name>
</gene>
<feature type="compositionally biased region" description="Basic residues" evidence="1">
    <location>
        <begin position="62"/>
        <end position="80"/>
    </location>
</feature>
<feature type="region of interest" description="Disordered" evidence="1">
    <location>
        <begin position="55"/>
        <end position="80"/>
    </location>
</feature>
<accession>A0A255DMX9</accession>
<dbReference type="Proteomes" id="UP000216063">
    <property type="component" value="Unassembled WGS sequence"/>
</dbReference>
<dbReference type="EMBL" id="NOZR01000005">
    <property type="protein sequence ID" value="OYN80807.1"/>
    <property type="molecule type" value="Genomic_DNA"/>
</dbReference>
<organism evidence="2 3">
    <name type="scientific">Mycolicibacterium sphagni</name>
    <dbReference type="NCBI Taxonomy" id="1786"/>
    <lineage>
        <taxon>Bacteria</taxon>
        <taxon>Bacillati</taxon>
        <taxon>Actinomycetota</taxon>
        <taxon>Actinomycetes</taxon>
        <taxon>Mycobacteriales</taxon>
        <taxon>Mycobacteriaceae</taxon>
        <taxon>Mycolicibacterium</taxon>
    </lineage>
</organism>
<comment type="caution">
    <text evidence="2">The sequence shown here is derived from an EMBL/GenBank/DDBJ whole genome shotgun (WGS) entry which is preliminary data.</text>
</comment>
<name>A0A255DMX9_9MYCO</name>
<evidence type="ECO:0000313" key="3">
    <source>
        <dbReference type="Proteomes" id="UP000216063"/>
    </source>
</evidence>
<reference evidence="2 3" key="1">
    <citation type="submission" date="2017-07" db="EMBL/GenBank/DDBJ databases">
        <title>The new phylogeny of genus Mycobacterium.</title>
        <authorList>
            <person name="Tortoli E."/>
            <person name="Trovato A."/>
            <person name="Cirillo D.M."/>
        </authorList>
    </citation>
    <scope>NUCLEOTIDE SEQUENCE [LARGE SCALE GENOMIC DNA]</scope>
    <source>
        <strain evidence="2 3">ATCC 33027</strain>
    </source>
</reference>